<dbReference type="Proteomes" id="UP000051166">
    <property type="component" value="Unassembled WGS sequence"/>
</dbReference>
<evidence type="ECO:0000313" key="1">
    <source>
        <dbReference type="EMBL" id="KRL98913.1"/>
    </source>
</evidence>
<accession>A0A0R1UZY6</accession>
<dbReference type="RefSeq" id="WP_056960816.1">
    <property type="nucleotide sequence ID" value="NZ_AZFQ01000036.1"/>
</dbReference>
<proteinExistence type="predicted"/>
<evidence type="ECO:0000313" key="2">
    <source>
        <dbReference type="Proteomes" id="UP000051166"/>
    </source>
</evidence>
<dbReference type="OrthoDB" id="148961at2"/>
<gene>
    <name evidence="1" type="ORF">FD50_GL000728</name>
</gene>
<dbReference type="AlphaFoldDB" id="A0A0R1UZY6"/>
<organism evidence="1 2">
    <name type="scientific">Liquorilactobacillus satsumensis DSM 16230 = JCM 12392</name>
    <dbReference type="NCBI Taxonomy" id="1423801"/>
    <lineage>
        <taxon>Bacteria</taxon>
        <taxon>Bacillati</taxon>
        <taxon>Bacillota</taxon>
        <taxon>Bacilli</taxon>
        <taxon>Lactobacillales</taxon>
        <taxon>Lactobacillaceae</taxon>
        <taxon>Liquorilactobacillus</taxon>
    </lineage>
</organism>
<name>A0A0R1UZY6_9LACO</name>
<dbReference type="PATRIC" id="fig|1423801.4.peg.739"/>
<reference evidence="1 2" key="1">
    <citation type="journal article" date="2015" name="Genome Announc.">
        <title>Expanding the biotechnology potential of lactobacilli through comparative genomics of 213 strains and associated genera.</title>
        <authorList>
            <person name="Sun Z."/>
            <person name="Harris H.M."/>
            <person name="McCann A."/>
            <person name="Guo C."/>
            <person name="Argimon S."/>
            <person name="Zhang W."/>
            <person name="Yang X."/>
            <person name="Jeffery I.B."/>
            <person name="Cooney J.C."/>
            <person name="Kagawa T.F."/>
            <person name="Liu W."/>
            <person name="Song Y."/>
            <person name="Salvetti E."/>
            <person name="Wrobel A."/>
            <person name="Rasinkangas P."/>
            <person name="Parkhill J."/>
            <person name="Rea M.C."/>
            <person name="O'Sullivan O."/>
            <person name="Ritari J."/>
            <person name="Douillard F.P."/>
            <person name="Paul Ross R."/>
            <person name="Yang R."/>
            <person name="Briner A.E."/>
            <person name="Felis G.E."/>
            <person name="de Vos W.M."/>
            <person name="Barrangou R."/>
            <person name="Klaenhammer T.R."/>
            <person name="Caufield P.W."/>
            <person name="Cui Y."/>
            <person name="Zhang H."/>
            <person name="O'Toole P.W."/>
        </authorList>
    </citation>
    <scope>NUCLEOTIDE SEQUENCE [LARGE SCALE GENOMIC DNA]</scope>
    <source>
        <strain evidence="1 2">DSM 16230</strain>
    </source>
</reference>
<protein>
    <submittedName>
        <fullName evidence="1">Uncharacterized protein</fullName>
    </submittedName>
</protein>
<comment type="caution">
    <text evidence="1">The sequence shown here is derived from an EMBL/GenBank/DDBJ whole genome shotgun (WGS) entry which is preliminary data.</text>
</comment>
<keyword evidence="2" id="KW-1185">Reference proteome</keyword>
<dbReference type="GeneID" id="98308145"/>
<dbReference type="EMBL" id="AZFQ01000036">
    <property type="protein sequence ID" value="KRL98913.1"/>
    <property type="molecule type" value="Genomic_DNA"/>
</dbReference>
<sequence length="91" mass="10263">MHDETLLQQAQQIEVELTEFTNKNIQVPLQEYKFTIFLGKKTSPMLHLSAGYLGDGGIPGFLSMTLVAVEELKKSRSSIYPRVQSKYSLSL</sequence>